<dbReference type="PROSITE" id="PS50113">
    <property type="entry name" value="PAC"/>
    <property type="match status" value="3"/>
</dbReference>
<dbReference type="InterPro" id="IPR050903">
    <property type="entry name" value="Bact_Chemotaxis_MeTrfase"/>
</dbReference>
<dbReference type="PROSITE" id="PS50111">
    <property type="entry name" value="CHEMOTAXIS_TRANSDUC_2"/>
    <property type="match status" value="1"/>
</dbReference>
<dbReference type="AlphaFoldDB" id="A0A3R9WRY7"/>
<dbReference type="OrthoDB" id="9765776at2"/>
<dbReference type="InterPro" id="IPR004089">
    <property type="entry name" value="MCPsignal_dom"/>
</dbReference>
<dbReference type="SMART" id="SM00086">
    <property type="entry name" value="PAC"/>
    <property type="match status" value="3"/>
</dbReference>
<organism evidence="6 7">
    <name type="scientific">Sphingomonas ginkgonis</name>
    <dbReference type="NCBI Taxonomy" id="2315330"/>
    <lineage>
        <taxon>Bacteria</taxon>
        <taxon>Pseudomonadati</taxon>
        <taxon>Pseudomonadota</taxon>
        <taxon>Alphaproteobacteria</taxon>
        <taxon>Sphingomonadales</taxon>
        <taxon>Sphingomonadaceae</taxon>
        <taxon>Sphingomonas</taxon>
    </lineage>
</organism>
<dbReference type="Pfam" id="PF08447">
    <property type="entry name" value="PAS_3"/>
    <property type="match status" value="1"/>
</dbReference>
<name>A0A3R9WRY7_9SPHN</name>
<keyword evidence="7" id="KW-1185">Reference proteome</keyword>
<sequence length="493" mass="55187">MKPISLIDREELHDSPRQDSADAMLAALDRSQCVVEFDLDGHVVAANRNFLALMGYDQAEVIGRHHSLFCSEIERTGSAYAEFWGRLRRGEFHSGEYRRIAHNGHEVWLRATYNPVLDSAGKPVAIVKFATDITATRRHEADHKARSEAIDRSQAVIEFALDGTILSANANFLALMGYSEEEVVGRHHRIFCTAAQAETKGYREFWRKLGSGAFDSGVYKRIAADGREVWLQATYNPILDPDGRPVKIVKFAMDVTGEKEKQADTEGRLRAIDRSQAVVEFDLHGIVTDANQNFLGSLGYRREEVVGRHHRLLCPAEVTSTADYAEFWRRLGRGEFEAGRFRRQGRDGREVWIQASYNPILDAEGRPRKVIKIASDVTRQVRLEQEVQTRLKETERVHSELEAQRGKLQLTLDQLATIVSTIGSIARQSNLLSLNATIEAARAGEAGRGFAVVAQEVKKLAADTKRATDRAGEMLLEHGRTVVTTSGRPRLTA</sequence>
<dbReference type="InterPro" id="IPR001610">
    <property type="entry name" value="PAC"/>
</dbReference>
<dbReference type="Pfam" id="PF08448">
    <property type="entry name" value="PAS_4"/>
    <property type="match status" value="2"/>
</dbReference>
<evidence type="ECO:0000313" key="6">
    <source>
        <dbReference type="EMBL" id="RST31895.1"/>
    </source>
</evidence>
<feature type="domain" description="PAC" evidence="5">
    <location>
        <begin position="93"/>
        <end position="145"/>
    </location>
</feature>
<dbReference type="Pfam" id="PF00015">
    <property type="entry name" value="MCPsignal"/>
    <property type="match status" value="1"/>
</dbReference>
<dbReference type="GO" id="GO:0007165">
    <property type="term" value="P:signal transduction"/>
    <property type="evidence" value="ECO:0007669"/>
    <property type="project" value="UniProtKB-KW"/>
</dbReference>
<dbReference type="Gene3D" id="3.30.450.20">
    <property type="entry name" value="PAS domain"/>
    <property type="match status" value="3"/>
</dbReference>
<dbReference type="InterPro" id="IPR000700">
    <property type="entry name" value="PAS-assoc_C"/>
</dbReference>
<comment type="caution">
    <text evidence="6">The sequence shown here is derived from an EMBL/GenBank/DDBJ whole genome shotgun (WGS) entry which is preliminary data.</text>
</comment>
<dbReference type="GO" id="GO:0016020">
    <property type="term" value="C:membrane"/>
    <property type="evidence" value="ECO:0007669"/>
    <property type="project" value="InterPro"/>
</dbReference>
<feature type="coiled-coil region" evidence="2">
    <location>
        <begin position="384"/>
        <end position="411"/>
    </location>
</feature>
<dbReference type="CDD" id="cd00130">
    <property type="entry name" value="PAS"/>
    <property type="match status" value="3"/>
</dbReference>
<evidence type="ECO:0000313" key="7">
    <source>
        <dbReference type="Proteomes" id="UP000274661"/>
    </source>
</evidence>
<protein>
    <submittedName>
        <fullName evidence="6">PAS domain S-box protein</fullName>
    </submittedName>
</protein>
<dbReference type="PANTHER" id="PTHR24422:SF10">
    <property type="entry name" value="CHEMOTAXIS PROTEIN METHYLTRANSFERASE 2"/>
    <property type="match status" value="1"/>
</dbReference>
<dbReference type="SUPFAM" id="SSF55785">
    <property type="entry name" value="PYP-like sensor domain (PAS domain)"/>
    <property type="match status" value="3"/>
</dbReference>
<keyword evidence="2" id="KW-0175">Coiled coil</keyword>
<feature type="domain" description="PAC" evidence="5">
    <location>
        <begin position="212"/>
        <end position="267"/>
    </location>
</feature>
<dbReference type="NCBIfam" id="TIGR00229">
    <property type="entry name" value="sensory_box"/>
    <property type="match status" value="3"/>
</dbReference>
<evidence type="ECO:0000259" key="3">
    <source>
        <dbReference type="PROSITE" id="PS50111"/>
    </source>
</evidence>
<accession>A0A3R9WRY7</accession>
<dbReference type="SMART" id="SM00091">
    <property type="entry name" value="PAS"/>
    <property type="match status" value="3"/>
</dbReference>
<dbReference type="PROSITE" id="PS50112">
    <property type="entry name" value="PAS"/>
    <property type="match status" value="3"/>
</dbReference>
<evidence type="ECO:0000256" key="1">
    <source>
        <dbReference type="PROSITE-ProRule" id="PRU00284"/>
    </source>
</evidence>
<feature type="domain" description="Methyl-accepting transducer" evidence="3">
    <location>
        <begin position="407"/>
        <end position="475"/>
    </location>
</feature>
<gene>
    <name evidence="6" type="ORF">HMF7854_14385</name>
</gene>
<feature type="domain" description="PAS" evidence="4">
    <location>
        <begin position="265"/>
        <end position="308"/>
    </location>
</feature>
<proteinExistence type="predicted"/>
<dbReference type="InterPro" id="IPR013655">
    <property type="entry name" value="PAS_fold_3"/>
</dbReference>
<feature type="domain" description="PAS" evidence="4">
    <location>
        <begin position="162"/>
        <end position="186"/>
    </location>
</feature>
<dbReference type="InterPro" id="IPR013656">
    <property type="entry name" value="PAS_4"/>
</dbReference>
<keyword evidence="1" id="KW-0807">Transducer</keyword>
<dbReference type="PANTHER" id="PTHR24422">
    <property type="entry name" value="CHEMOTAXIS PROTEIN METHYLTRANSFERASE"/>
    <property type="match status" value="1"/>
</dbReference>
<dbReference type="Gene3D" id="6.10.250.3200">
    <property type="match status" value="1"/>
</dbReference>
<evidence type="ECO:0000256" key="2">
    <source>
        <dbReference type="SAM" id="Coils"/>
    </source>
</evidence>
<dbReference type="InterPro" id="IPR000014">
    <property type="entry name" value="PAS"/>
</dbReference>
<reference evidence="6 7" key="1">
    <citation type="submission" date="2018-12" db="EMBL/GenBank/DDBJ databases">
        <title>Sphingomonas sp. HMF7854 Genome sequencing and assembly.</title>
        <authorList>
            <person name="Cha I."/>
            <person name="Kang H."/>
            <person name="Kim H."/>
            <person name="Kang J."/>
            <person name="Joh K."/>
        </authorList>
    </citation>
    <scope>NUCLEOTIDE SEQUENCE [LARGE SCALE GENOMIC DNA]</scope>
    <source>
        <strain evidence="6 7">HMF7854</strain>
    </source>
</reference>
<evidence type="ECO:0000259" key="5">
    <source>
        <dbReference type="PROSITE" id="PS50113"/>
    </source>
</evidence>
<evidence type="ECO:0000259" key="4">
    <source>
        <dbReference type="PROSITE" id="PS50112"/>
    </source>
</evidence>
<dbReference type="EMBL" id="RWJF01000001">
    <property type="protein sequence ID" value="RST31895.1"/>
    <property type="molecule type" value="Genomic_DNA"/>
</dbReference>
<dbReference type="Proteomes" id="UP000274661">
    <property type="component" value="Unassembled WGS sequence"/>
</dbReference>
<feature type="domain" description="PAC" evidence="5">
    <location>
        <begin position="337"/>
        <end position="389"/>
    </location>
</feature>
<dbReference type="RefSeq" id="WP_126719834.1">
    <property type="nucleotide sequence ID" value="NZ_RWJF01000001.1"/>
</dbReference>
<dbReference type="InterPro" id="IPR035965">
    <property type="entry name" value="PAS-like_dom_sf"/>
</dbReference>
<feature type="domain" description="PAS" evidence="4">
    <location>
        <begin position="34"/>
        <end position="64"/>
    </location>
</feature>
<dbReference type="SUPFAM" id="SSF58104">
    <property type="entry name" value="Methyl-accepting chemotaxis protein (MCP) signaling domain"/>
    <property type="match status" value="1"/>
</dbReference>